<dbReference type="GO" id="GO:0008270">
    <property type="term" value="F:zinc ion binding"/>
    <property type="evidence" value="ECO:0007669"/>
    <property type="project" value="UniProtKB-KW"/>
</dbReference>
<dbReference type="Gene3D" id="2.20.25.240">
    <property type="match status" value="4"/>
</dbReference>
<feature type="signal peptide" evidence="4">
    <location>
        <begin position="1"/>
        <end position="18"/>
    </location>
</feature>
<dbReference type="InterPro" id="IPR040312">
    <property type="entry name" value="FWCH1/FWCH2"/>
</dbReference>
<feature type="domain" description="FLYWCH-type" evidence="5">
    <location>
        <begin position="318"/>
        <end position="382"/>
    </location>
</feature>
<dbReference type="AlphaFoldDB" id="A0ABD1DTA6"/>
<evidence type="ECO:0000256" key="1">
    <source>
        <dbReference type="ARBA" id="ARBA00022723"/>
    </source>
</evidence>
<feature type="chain" id="PRO_5044756410" description="FLYWCH-type domain-containing protein" evidence="4">
    <location>
        <begin position="19"/>
        <end position="456"/>
    </location>
</feature>
<dbReference type="PANTHER" id="PTHR31665">
    <property type="entry name" value="FLYWCH FAMILY MEMBER 2-RELATED"/>
    <property type="match status" value="1"/>
</dbReference>
<evidence type="ECO:0000256" key="3">
    <source>
        <dbReference type="ARBA" id="ARBA00022833"/>
    </source>
</evidence>
<name>A0ABD1DTA6_CULPP</name>
<sequence>MKILLFSSFFWCNVNVEALVTQRFHFPIAAGTFKVFRRAPKVEDFCIATPNRVYTFLTSRKGAIHLVQDDYVYRSNLRRSGRNKDIIYWECVHNRSNKCRGRVKSIGDLLYISNSNIQHNHDPDTIKVAAAKASGHVTLRRFSTLENGYCNSTQFVSSRKGKPLLLYKGHQYTLNRRRNQLGYWECVHRRSKQKSCPSRIVTENGQIKRVRGDHDHSEVEPIDYLNELIEEEVEDDDQRLLFVRSRWGRMCLIYQGYLFFSNKRVAATHTTYWRCTFSSNRKANRCAVRCTTRQNQIINVHGHHNHPVENCSSLTLQFIKSPWSTSCLVLNDYLYNCHSTRGDKVYWRCHNYSRKIKEERCRARCVIVDGKLSALTGSQHNHPPHTEKIDKINRRNQMLDETAPMASGYPKALSSTATASHGESFETLVDTSSLDLGLIKIEVLPFAKLGSQPIEL</sequence>
<accession>A0ABD1DTA6</accession>
<keyword evidence="4" id="KW-0732">Signal</keyword>
<dbReference type="Pfam" id="PF04500">
    <property type="entry name" value="FLYWCH"/>
    <property type="match status" value="4"/>
</dbReference>
<evidence type="ECO:0000313" key="6">
    <source>
        <dbReference type="EMBL" id="KAL1402718.1"/>
    </source>
</evidence>
<proteinExistence type="predicted"/>
<dbReference type="Proteomes" id="UP001562425">
    <property type="component" value="Unassembled WGS sequence"/>
</dbReference>
<keyword evidence="2" id="KW-0863">Zinc-finger</keyword>
<comment type="caution">
    <text evidence="6">The sequence shown here is derived from an EMBL/GenBank/DDBJ whole genome shotgun (WGS) entry which is preliminary data.</text>
</comment>
<protein>
    <recommendedName>
        <fullName evidence="5">FLYWCH-type domain-containing protein</fullName>
    </recommendedName>
</protein>
<evidence type="ECO:0000313" key="7">
    <source>
        <dbReference type="Proteomes" id="UP001562425"/>
    </source>
</evidence>
<feature type="domain" description="FLYWCH-type" evidence="5">
    <location>
        <begin position="242"/>
        <end position="306"/>
    </location>
</feature>
<dbReference type="PANTHER" id="PTHR31665:SF0">
    <property type="entry name" value="FLYWCH FAMILY MEMBER 2"/>
    <property type="match status" value="1"/>
</dbReference>
<reference evidence="6 7" key="1">
    <citation type="submission" date="2024-05" db="EMBL/GenBank/DDBJ databases">
        <title>Culex pipiens pipiens assembly and annotation.</title>
        <authorList>
            <person name="Alout H."/>
            <person name="Durand T."/>
        </authorList>
    </citation>
    <scope>NUCLEOTIDE SEQUENCE [LARGE SCALE GENOMIC DNA]</scope>
    <source>
        <strain evidence="6">HA-2024</strain>
        <tissue evidence="6">Whole body</tissue>
    </source>
</reference>
<dbReference type="EMBL" id="JBEHCU010002596">
    <property type="protein sequence ID" value="KAL1402718.1"/>
    <property type="molecule type" value="Genomic_DNA"/>
</dbReference>
<feature type="domain" description="FLYWCH-type" evidence="5">
    <location>
        <begin position="155"/>
        <end position="216"/>
    </location>
</feature>
<evidence type="ECO:0000256" key="4">
    <source>
        <dbReference type="SAM" id="SignalP"/>
    </source>
</evidence>
<dbReference type="InterPro" id="IPR007588">
    <property type="entry name" value="Znf_FLYWCH"/>
</dbReference>
<evidence type="ECO:0000259" key="5">
    <source>
        <dbReference type="Pfam" id="PF04500"/>
    </source>
</evidence>
<keyword evidence="7" id="KW-1185">Reference proteome</keyword>
<evidence type="ECO:0000256" key="2">
    <source>
        <dbReference type="ARBA" id="ARBA00022771"/>
    </source>
</evidence>
<keyword evidence="1" id="KW-0479">Metal-binding</keyword>
<gene>
    <name evidence="6" type="ORF">pipiens_005978</name>
</gene>
<feature type="domain" description="FLYWCH-type" evidence="5">
    <location>
        <begin position="56"/>
        <end position="121"/>
    </location>
</feature>
<keyword evidence="3" id="KW-0862">Zinc</keyword>
<organism evidence="6 7">
    <name type="scientific">Culex pipiens pipiens</name>
    <name type="common">Northern house mosquito</name>
    <dbReference type="NCBI Taxonomy" id="38569"/>
    <lineage>
        <taxon>Eukaryota</taxon>
        <taxon>Metazoa</taxon>
        <taxon>Ecdysozoa</taxon>
        <taxon>Arthropoda</taxon>
        <taxon>Hexapoda</taxon>
        <taxon>Insecta</taxon>
        <taxon>Pterygota</taxon>
        <taxon>Neoptera</taxon>
        <taxon>Endopterygota</taxon>
        <taxon>Diptera</taxon>
        <taxon>Nematocera</taxon>
        <taxon>Culicoidea</taxon>
        <taxon>Culicidae</taxon>
        <taxon>Culicinae</taxon>
        <taxon>Culicini</taxon>
        <taxon>Culex</taxon>
        <taxon>Culex</taxon>
    </lineage>
</organism>